<evidence type="ECO:0000313" key="3">
    <source>
        <dbReference type="Proteomes" id="UP001250181"/>
    </source>
</evidence>
<protein>
    <submittedName>
        <fullName evidence="2">VOC family protein</fullName>
    </submittedName>
</protein>
<dbReference type="InterPro" id="IPR009725">
    <property type="entry name" value="3_dmu_93_MTrfase"/>
</dbReference>
<reference evidence="2 3" key="1">
    <citation type="submission" date="2023-09" db="EMBL/GenBank/DDBJ databases">
        <title>Streptomyces sp. nov.: A antagonism against Alternaria gaisen Producing Streptochlin, Isolated from Tamarix root soil.</title>
        <authorList>
            <person name="Chen Y."/>
        </authorList>
    </citation>
    <scope>NUCLEOTIDE SEQUENCE [LARGE SCALE GENOMIC DNA]</scope>
    <source>
        <strain evidence="2 3">TRM76323</strain>
    </source>
</reference>
<evidence type="ECO:0000313" key="2">
    <source>
        <dbReference type="EMBL" id="MDT9681285.1"/>
    </source>
</evidence>
<keyword evidence="3" id="KW-1185">Reference proteome</keyword>
<dbReference type="InterPro" id="IPR029068">
    <property type="entry name" value="Glyas_Bleomycin-R_OHBP_Dase"/>
</dbReference>
<dbReference type="EMBL" id="JAWCTQ010000003">
    <property type="protein sequence ID" value="MDT9681285.1"/>
    <property type="molecule type" value="Genomic_DNA"/>
</dbReference>
<accession>A0ABU3QEU0</accession>
<feature type="domain" description="PhnB-like" evidence="1">
    <location>
        <begin position="3"/>
        <end position="117"/>
    </location>
</feature>
<proteinExistence type="predicted"/>
<dbReference type="PIRSF" id="PIRSF021700">
    <property type="entry name" value="3_dmu_93_MTrfase"/>
    <property type="match status" value="1"/>
</dbReference>
<dbReference type="Gene3D" id="3.10.180.10">
    <property type="entry name" value="2,3-Dihydroxybiphenyl 1,2-Dioxygenase, domain 1"/>
    <property type="match status" value="1"/>
</dbReference>
<evidence type="ECO:0000259" key="1">
    <source>
        <dbReference type="Pfam" id="PF06983"/>
    </source>
</evidence>
<dbReference type="Proteomes" id="UP001250181">
    <property type="component" value="Unassembled WGS sequence"/>
</dbReference>
<dbReference type="InterPro" id="IPR028973">
    <property type="entry name" value="PhnB-like"/>
</dbReference>
<sequence length="157" mass="17714">MQQKITPFLWFDTEAEEAANHYTAIFDDSRIVKVDRYPEGTPMPAGTVMTVEFELAGQRYVAMNGGPEFKFNEAVSLSVACEDQEEVDYFWSRLGAGGEEGPCGWLKDKYGLSWQVTPRVLDEMITDPDPEKAKRVTKAMMGMKKIDIQGLRDAYQG</sequence>
<dbReference type="PANTHER" id="PTHR33990">
    <property type="entry name" value="PROTEIN YJDN-RELATED"/>
    <property type="match status" value="1"/>
</dbReference>
<name>A0ABU3QEU0_9ACTN</name>
<organism evidence="2 3">
    <name type="scientific">Streptomyces tamarix</name>
    <dbReference type="NCBI Taxonomy" id="3078565"/>
    <lineage>
        <taxon>Bacteria</taxon>
        <taxon>Bacillati</taxon>
        <taxon>Actinomycetota</taxon>
        <taxon>Actinomycetes</taxon>
        <taxon>Kitasatosporales</taxon>
        <taxon>Streptomycetaceae</taxon>
        <taxon>Streptomyces</taxon>
    </lineage>
</organism>
<dbReference type="SUPFAM" id="SSF54593">
    <property type="entry name" value="Glyoxalase/Bleomycin resistance protein/Dihydroxybiphenyl dioxygenase"/>
    <property type="match status" value="1"/>
</dbReference>
<gene>
    <name evidence="2" type="ORF">RND61_04240</name>
</gene>
<dbReference type="CDD" id="cd06588">
    <property type="entry name" value="PhnB_like"/>
    <property type="match status" value="1"/>
</dbReference>
<comment type="caution">
    <text evidence="2">The sequence shown here is derived from an EMBL/GenBank/DDBJ whole genome shotgun (WGS) entry which is preliminary data.</text>
</comment>
<dbReference type="PANTHER" id="PTHR33990:SF2">
    <property type="entry name" value="PHNB-LIKE DOMAIN-CONTAINING PROTEIN"/>
    <property type="match status" value="1"/>
</dbReference>
<dbReference type="Pfam" id="PF06983">
    <property type="entry name" value="3-dmu-9_3-mt"/>
    <property type="match status" value="1"/>
</dbReference>
<dbReference type="RefSeq" id="WP_315876290.1">
    <property type="nucleotide sequence ID" value="NZ_JAWCTQ010000003.1"/>
</dbReference>